<keyword evidence="2" id="KW-1185">Reference proteome</keyword>
<organism evidence="1 2">
    <name type="scientific">Sphaerospermopsis aphanizomenoides LEGE 00250</name>
    <dbReference type="NCBI Taxonomy" id="2777972"/>
    <lineage>
        <taxon>Bacteria</taxon>
        <taxon>Bacillati</taxon>
        <taxon>Cyanobacteriota</taxon>
        <taxon>Cyanophyceae</taxon>
        <taxon>Nostocales</taxon>
        <taxon>Aphanizomenonaceae</taxon>
        <taxon>Sphaerospermopsis</taxon>
        <taxon>Sphaerospermopsis aphanizomenoides</taxon>
    </lineage>
</organism>
<evidence type="ECO:0000313" key="2">
    <source>
        <dbReference type="Proteomes" id="UP000606776"/>
    </source>
</evidence>
<name>A0ABR9VI41_9CYAN</name>
<gene>
    <name evidence="1" type="ORF">IQ227_19560</name>
</gene>
<sequence length="161" mass="18333">MSVSLYEKDFNLWLELTIKQLESHEFTVLDTVNLIEELKDLGKAEKNALESNLIILLAHLLKLKIQADAPETMKNSCYNSVIEHRKLIKKQLSKMPSLQSYLPKVLEDSYADGKDIAIKEGKLASFGVRIPDESEYPHLCPFTIEEILDDEFYGSSLSDVD</sequence>
<dbReference type="Proteomes" id="UP000606776">
    <property type="component" value="Unassembled WGS sequence"/>
</dbReference>
<accession>A0ABR9VI41</accession>
<dbReference type="EMBL" id="JADEWB010000146">
    <property type="protein sequence ID" value="MBE9238162.1"/>
    <property type="molecule type" value="Genomic_DNA"/>
</dbReference>
<dbReference type="RefSeq" id="WP_193943742.1">
    <property type="nucleotide sequence ID" value="NZ_JADEWB010000146.1"/>
</dbReference>
<protein>
    <submittedName>
        <fullName evidence="1">DUF29 domain-containing protein</fullName>
    </submittedName>
</protein>
<dbReference type="PANTHER" id="PTHR34235">
    <property type="entry name" value="SLR1203 PROTEIN-RELATED"/>
    <property type="match status" value="1"/>
</dbReference>
<comment type="caution">
    <text evidence="1">The sequence shown here is derived from an EMBL/GenBank/DDBJ whole genome shotgun (WGS) entry which is preliminary data.</text>
</comment>
<evidence type="ECO:0000313" key="1">
    <source>
        <dbReference type="EMBL" id="MBE9238162.1"/>
    </source>
</evidence>
<dbReference type="Pfam" id="PF01724">
    <property type="entry name" value="DUF29"/>
    <property type="match status" value="1"/>
</dbReference>
<dbReference type="PANTHER" id="PTHR34235:SF3">
    <property type="entry name" value="SLR1203 PROTEIN"/>
    <property type="match status" value="1"/>
</dbReference>
<dbReference type="InterPro" id="IPR002636">
    <property type="entry name" value="DUF29"/>
</dbReference>
<proteinExistence type="predicted"/>
<dbReference type="Gene3D" id="1.20.1220.20">
    <property type="entry name" value="Uncharcterised protein PF01724"/>
    <property type="match status" value="1"/>
</dbReference>
<reference evidence="1 2" key="1">
    <citation type="submission" date="2020-10" db="EMBL/GenBank/DDBJ databases">
        <authorList>
            <person name="Castelo-Branco R."/>
            <person name="Eusebio N."/>
            <person name="Adriana R."/>
            <person name="Vieira A."/>
            <person name="Brugerolle De Fraissinette N."/>
            <person name="Rezende De Castro R."/>
            <person name="Schneider M.P."/>
            <person name="Vasconcelos V."/>
            <person name="Leao P.N."/>
        </authorList>
    </citation>
    <scope>NUCLEOTIDE SEQUENCE [LARGE SCALE GENOMIC DNA]</scope>
    <source>
        <strain evidence="1 2">LEGE 00250</strain>
    </source>
</reference>